<keyword evidence="2" id="KW-0238">DNA-binding</keyword>
<name>W9H7V7_9PROT</name>
<dbReference type="AlphaFoldDB" id="W9H7V7"/>
<dbReference type="PANTHER" id="PTHR43537">
    <property type="entry name" value="TRANSCRIPTIONAL REGULATOR, GNTR FAMILY"/>
    <property type="match status" value="1"/>
</dbReference>
<evidence type="ECO:0000259" key="4">
    <source>
        <dbReference type="PROSITE" id="PS50949"/>
    </source>
</evidence>
<evidence type="ECO:0000256" key="1">
    <source>
        <dbReference type="ARBA" id="ARBA00023015"/>
    </source>
</evidence>
<organism evidence="5 6">
    <name type="scientific">Skermanella stibiiresistens SB22</name>
    <dbReference type="NCBI Taxonomy" id="1385369"/>
    <lineage>
        <taxon>Bacteria</taxon>
        <taxon>Pseudomonadati</taxon>
        <taxon>Pseudomonadota</taxon>
        <taxon>Alphaproteobacteria</taxon>
        <taxon>Rhodospirillales</taxon>
        <taxon>Azospirillaceae</taxon>
        <taxon>Skermanella</taxon>
    </lineage>
</organism>
<dbReference type="Pfam" id="PF07729">
    <property type="entry name" value="FCD"/>
    <property type="match status" value="1"/>
</dbReference>
<reference evidence="5 6" key="1">
    <citation type="submission" date="2013-08" db="EMBL/GenBank/DDBJ databases">
        <title>The genome sequence of Skermanella stibiiresistens.</title>
        <authorList>
            <person name="Zhu W."/>
            <person name="Wang G."/>
        </authorList>
    </citation>
    <scope>NUCLEOTIDE SEQUENCE [LARGE SCALE GENOMIC DNA]</scope>
    <source>
        <strain evidence="5 6">SB22</strain>
    </source>
</reference>
<feature type="domain" description="HTH gntR-type" evidence="4">
    <location>
        <begin position="8"/>
        <end position="75"/>
    </location>
</feature>
<dbReference type="Gene3D" id="1.10.10.10">
    <property type="entry name" value="Winged helix-like DNA-binding domain superfamily/Winged helix DNA-binding domain"/>
    <property type="match status" value="1"/>
</dbReference>
<dbReference type="SMART" id="SM00345">
    <property type="entry name" value="HTH_GNTR"/>
    <property type="match status" value="1"/>
</dbReference>
<dbReference type="PANTHER" id="PTHR43537:SF45">
    <property type="entry name" value="GNTR FAMILY REGULATORY PROTEIN"/>
    <property type="match status" value="1"/>
</dbReference>
<dbReference type="GO" id="GO:0003700">
    <property type="term" value="F:DNA-binding transcription factor activity"/>
    <property type="evidence" value="ECO:0007669"/>
    <property type="project" value="InterPro"/>
</dbReference>
<evidence type="ECO:0000313" key="6">
    <source>
        <dbReference type="Proteomes" id="UP000019486"/>
    </source>
</evidence>
<dbReference type="GO" id="GO:0003677">
    <property type="term" value="F:DNA binding"/>
    <property type="evidence" value="ECO:0007669"/>
    <property type="project" value="UniProtKB-KW"/>
</dbReference>
<dbReference type="Pfam" id="PF00392">
    <property type="entry name" value="GntR"/>
    <property type="match status" value="1"/>
</dbReference>
<dbReference type="PROSITE" id="PS50949">
    <property type="entry name" value="HTH_GNTR"/>
    <property type="match status" value="1"/>
</dbReference>
<dbReference type="InterPro" id="IPR036388">
    <property type="entry name" value="WH-like_DNA-bd_sf"/>
</dbReference>
<dbReference type="SUPFAM" id="SSF48008">
    <property type="entry name" value="GntR ligand-binding domain-like"/>
    <property type="match status" value="1"/>
</dbReference>
<keyword evidence="1" id="KW-0805">Transcription regulation</keyword>
<dbReference type="OrthoDB" id="8638122at2"/>
<protein>
    <submittedName>
        <fullName evidence="5">GntR family transcriptional regulator</fullName>
    </submittedName>
</protein>
<dbReference type="Gene3D" id="1.20.120.530">
    <property type="entry name" value="GntR ligand-binding domain-like"/>
    <property type="match status" value="1"/>
</dbReference>
<dbReference type="SUPFAM" id="SSF46785">
    <property type="entry name" value="Winged helix' DNA-binding domain"/>
    <property type="match status" value="1"/>
</dbReference>
<dbReference type="RefSeq" id="WP_037450610.1">
    <property type="nucleotide sequence ID" value="NZ_AVFL01000006.1"/>
</dbReference>
<dbReference type="Proteomes" id="UP000019486">
    <property type="component" value="Unassembled WGS sequence"/>
</dbReference>
<comment type="caution">
    <text evidence="5">The sequence shown here is derived from an EMBL/GenBank/DDBJ whole genome shotgun (WGS) entry which is preliminary data.</text>
</comment>
<dbReference type="InterPro" id="IPR008920">
    <property type="entry name" value="TF_FadR/GntR_C"/>
</dbReference>
<dbReference type="InterPro" id="IPR011711">
    <property type="entry name" value="GntR_C"/>
</dbReference>
<dbReference type="InterPro" id="IPR000524">
    <property type="entry name" value="Tscrpt_reg_HTH_GntR"/>
</dbReference>
<evidence type="ECO:0000313" key="5">
    <source>
        <dbReference type="EMBL" id="EWY40772.1"/>
    </source>
</evidence>
<dbReference type="CDD" id="cd07377">
    <property type="entry name" value="WHTH_GntR"/>
    <property type="match status" value="1"/>
</dbReference>
<dbReference type="STRING" id="1385369.N825_33120"/>
<keyword evidence="6" id="KW-1185">Reference proteome</keyword>
<gene>
    <name evidence="5" type="ORF">N825_33120</name>
</gene>
<keyword evidence="3" id="KW-0804">Transcription</keyword>
<evidence type="ECO:0000256" key="3">
    <source>
        <dbReference type="ARBA" id="ARBA00023163"/>
    </source>
</evidence>
<sequence length="237" mass="26282">MPPLTPQPRLVEQVYQAILAEITEGKLPPNSRLIQDELAEAYGVSRQPVQQALLLLRSHGLVNDAPKRGLVVAALDEEHAGNLYQIRAVLEGLACRLAAEGGARRARADGPAIIAEGWRAVESGSVASQIEMDTQFHRFLYELSDNHLIADTTKPHWDYLRRVMGEVLRQGDSVPGSLWDEHAGILDAIGQGDADEAETRARCHITRAADIFVARLREQREAARILDEPKSHRRLAR</sequence>
<dbReference type="PATRIC" id="fig|1385369.3.peg.2068"/>
<dbReference type="InterPro" id="IPR036390">
    <property type="entry name" value="WH_DNA-bd_sf"/>
</dbReference>
<accession>W9H7V7</accession>
<dbReference type="SMART" id="SM00895">
    <property type="entry name" value="FCD"/>
    <property type="match status" value="1"/>
</dbReference>
<evidence type="ECO:0000256" key="2">
    <source>
        <dbReference type="ARBA" id="ARBA00023125"/>
    </source>
</evidence>
<dbReference type="EMBL" id="AVFL01000006">
    <property type="protein sequence ID" value="EWY40772.1"/>
    <property type="molecule type" value="Genomic_DNA"/>
</dbReference>
<proteinExistence type="predicted"/>